<dbReference type="GO" id="GO:0016020">
    <property type="term" value="C:membrane"/>
    <property type="evidence" value="ECO:0007669"/>
    <property type="project" value="InterPro"/>
</dbReference>
<protein>
    <submittedName>
        <fullName evidence="3">Gamma-aminobutyric acid receptor subunit alpha-1</fullName>
    </submittedName>
</protein>
<dbReference type="InterPro" id="IPR038050">
    <property type="entry name" value="Neuro_actylchol_rec"/>
</dbReference>
<sequence>MSDQPRHSGLATHSAPSAHTAEAQAMDPEPIGADPKEPRNYYNHAMAVDRLCRGFFPGAFVIFNLIYWPYYLMRQHTPQMMDDTTFGA</sequence>
<keyword evidence="3" id="KW-0675">Receptor</keyword>
<gene>
    <name evidence="3" type="primary">GABRA1</name>
    <name evidence="3" type="ORF">E2C01_014297</name>
</gene>
<accession>A0A5B7DJH5</accession>
<dbReference type="Gene3D" id="1.20.58.390">
    <property type="entry name" value="Neurotransmitter-gated ion-channel transmembrane domain"/>
    <property type="match status" value="1"/>
</dbReference>
<dbReference type="OrthoDB" id="442503at2759"/>
<evidence type="ECO:0000256" key="1">
    <source>
        <dbReference type="SAM" id="MobiDB-lite"/>
    </source>
</evidence>
<dbReference type="Proteomes" id="UP000324222">
    <property type="component" value="Unassembled WGS sequence"/>
</dbReference>
<comment type="caution">
    <text evidence="3">The sequence shown here is derived from an EMBL/GenBank/DDBJ whole genome shotgun (WGS) entry which is preliminary data.</text>
</comment>
<keyword evidence="4" id="KW-1185">Reference proteome</keyword>
<dbReference type="GO" id="GO:0006811">
    <property type="term" value="P:monoatomic ion transport"/>
    <property type="evidence" value="ECO:0007669"/>
    <property type="project" value="InterPro"/>
</dbReference>
<keyword evidence="2" id="KW-0812">Transmembrane</keyword>
<feature type="region of interest" description="Disordered" evidence="1">
    <location>
        <begin position="1"/>
        <end position="39"/>
    </location>
</feature>
<name>A0A5B7DJH5_PORTR</name>
<dbReference type="AlphaFoldDB" id="A0A5B7DJH5"/>
<keyword evidence="2" id="KW-1133">Transmembrane helix</keyword>
<dbReference type="SUPFAM" id="SSF90112">
    <property type="entry name" value="Neurotransmitter-gated ion-channel transmembrane pore"/>
    <property type="match status" value="1"/>
</dbReference>
<organism evidence="3 4">
    <name type="scientific">Portunus trituberculatus</name>
    <name type="common">Swimming crab</name>
    <name type="synonym">Neptunus trituberculatus</name>
    <dbReference type="NCBI Taxonomy" id="210409"/>
    <lineage>
        <taxon>Eukaryota</taxon>
        <taxon>Metazoa</taxon>
        <taxon>Ecdysozoa</taxon>
        <taxon>Arthropoda</taxon>
        <taxon>Crustacea</taxon>
        <taxon>Multicrustacea</taxon>
        <taxon>Malacostraca</taxon>
        <taxon>Eumalacostraca</taxon>
        <taxon>Eucarida</taxon>
        <taxon>Decapoda</taxon>
        <taxon>Pleocyemata</taxon>
        <taxon>Brachyura</taxon>
        <taxon>Eubrachyura</taxon>
        <taxon>Portunoidea</taxon>
        <taxon>Portunidae</taxon>
        <taxon>Portuninae</taxon>
        <taxon>Portunus</taxon>
    </lineage>
</organism>
<dbReference type="InterPro" id="IPR036719">
    <property type="entry name" value="Neuro-gated_channel_TM_sf"/>
</dbReference>
<dbReference type="EMBL" id="VSRR010000964">
    <property type="protein sequence ID" value="MPC21314.1"/>
    <property type="molecule type" value="Genomic_DNA"/>
</dbReference>
<proteinExistence type="predicted"/>
<keyword evidence="2" id="KW-0472">Membrane</keyword>
<evidence type="ECO:0000313" key="4">
    <source>
        <dbReference type="Proteomes" id="UP000324222"/>
    </source>
</evidence>
<evidence type="ECO:0000256" key="2">
    <source>
        <dbReference type="SAM" id="Phobius"/>
    </source>
</evidence>
<evidence type="ECO:0000313" key="3">
    <source>
        <dbReference type="EMBL" id="MPC21314.1"/>
    </source>
</evidence>
<reference evidence="3 4" key="1">
    <citation type="submission" date="2019-05" db="EMBL/GenBank/DDBJ databases">
        <title>Another draft genome of Portunus trituberculatus and its Hox gene families provides insights of decapod evolution.</title>
        <authorList>
            <person name="Jeong J.-H."/>
            <person name="Song I."/>
            <person name="Kim S."/>
            <person name="Choi T."/>
            <person name="Kim D."/>
            <person name="Ryu S."/>
            <person name="Kim W."/>
        </authorList>
    </citation>
    <scope>NUCLEOTIDE SEQUENCE [LARGE SCALE GENOMIC DNA]</scope>
    <source>
        <tissue evidence="3">Muscle</tissue>
    </source>
</reference>
<feature type="transmembrane region" description="Helical" evidence="2">
    <location>
        <begin position="54"/>
        <end position="72"/>
    </location>
</feature>